<proteinExistence type="predicted"/>
<organism evidence="2 3">
    <name type="scientific">Cordyceps javanica</name>
    <dbReference type="NCBI Taxonomy" id="43265"/>
    <lineage>
        <taxon>Eukaryota</taxon>
        <taxon>Fungi</taxon>
        <taxon>Dikarya</taxon>
        <taxon>Ascomycota</taxon>
        <taxon>Pezizomycotina</taxon>
        <taxon>Sordariomycetes</taxon>
        <taxon>Hypocreomycetidae</taxon>
        <taxon>Hypocreales</taxon>
        <taxon>Cordycipitaceae</taxon>
        <taxon>Cordyceps</taxon>
    </lineage>
</organism>
<evidence type="ECO:0000313" key="3">
    <source>
        <dbReference type="Proteomes" id="UP000315783"/>
    </source>
</evidence>
<feature type="chain" id="PRO_5022216703" evidence="1">
    <location>
        <begin position="20"/>
        <end position="125"/>
    </location>
</feature>
<gene>
    <name evidence="2" type="ORF">IF1G_09603</name>
</gene>
<accession>A0A545UPZ8</accession>
<keyword evidence="3" id="KW-1185">Reference proteome</keyword>
<feature type="signal peptide" evidence="1">
    <location>
        <begin position="1"/>
        <end position="19"/>
    </location>
</feature>
<reference evidence="2 3" key="1">
    <citation type="journal article" date="2019" name="Appl. Microbiol. Biotechnol.">
        <title>Genome sequence of Isaria javanica and comparative genome analysis insights into family S53 peptidase evolution in fungal entomopathogens.</title>
        <authorList>
            <person name="Lin R."/>
            <person name="Zhang X."/>
            <person name="Xin B."/>
            <person name="Zou M."/>
            <person name="Gao Y."/>
            <person name="Qin F."/>
            <person name="Hu Q."/>
            <person name="Xie B."/>
            <person name="Cheng X."/>
        </authorList>
    </citation>
    <scope>NUCLEOTIDE SEQUENCE [LARGE SCALE GENOMIC DNA]</scope>
    <source>
        <strain evidence="2 3">IJ1G</strain>
    </source>
</reference>
<dbReference type="AlphaFoldDB" id="A0A545UPZ8"/>
<dbReference type="Proteomes" id="UP000315783">
    <property type="component" value="Unassembled WGS sequence"/>
</dbReference>
<evidence type="ECO:0000256" key="1">
    <source>
        <dbReference type="SAM" id="SignalP"/>
    </source>
</evidence>
<comment type="caution">
    <text evidence="2">The sequence shown here is derived from an EMBL/GenBank/DDBJ whole genome shotgun (WGS) entry which is preliminary data.</text>
</comment>
<protein>
    <submittedName>
        <fullName evidence="2">Uncharacterized protein</fullName>
    </submittedName>
</protein>
<evidence type="ECO:0000313" key="2">
    <source>
        <dbReference type="EMBL" id="TQV91537.1"/>
    </source>
</evidence>
<dbReference type="OrthoDB" id="4869988at2759"/>
<name>A0A545UPZ8_9HYPO</name>
<dbReference type="EMBL" id="SPUK01000018">
    <property type="protein sequence ID" value="TQV91537.1"/>
    <property type="molecule type" value="Genomic_DNA"/>
</dbReference>
<sequence length="125" mass="12226">MKSFAVVATALAAGSAVFAAPVADKREMNFGGIAGPLGSLLGGNGVSAPVGGSVQNGVADLFKLGDEILNIPGDTIRKLIEGNPAGAATGLLQDLLKAGTDIPKDAMGLVTPITSAVGQGAQGKQ</sequence>
<keyword evidence="1" id="KW-0732">Signal</keyword>